<evidence type="ECO:0000313" key="3">
    <source>
        <dbReference type="Proteomes" id="UP001149079"/>
    </source>
</evidence>
<dbReference type="RefSeq" id="XP_056518356.1">
    <property type="nucleotide sequence ID" value="XM_056668526.1"/>
</dbReference>
<gene>
    <name evidence="2" type="ORF">N7515_007782</name>
</gene>
<dbReference type="OrthoDB" id="2520703at2759"/>
<dbReference type="InterPro" id="IPR001810">
    <property type="entry name" value="F-box_dom"/>
</dbReference>
<dbReference type="PROSITE" id="PS50181">
    <property type="entry name" value="FBOX"/>
    <property type="match status" value="1"/>
</dbReference>
<proteinExistence type="predicted"/>
<dbReference type="Proteomes" id="UP001149079">
    <property type="component" value="Unassembled WGS sequence"/>
</dbReference>
<dbReference type="EMBL" id="JAPQKL010000006">
    <property type="protein sequence ID" value="KAJ5123957.1"/>
    <property type="molecule type" value="Genomic_DNA"/>
</dbReference>
<reference evidence="2" key="2">
    <citation type="journal article" date="2023" name="IMA Fungus">
        <title>Comparative genomic study of the Penicillium genus elucidates a diverse pangenome and 15 lateral gene transfer events.</title>
        <authorList>
            <person name="Petersen C."/>
            <person name="Sorensen T."/>
            <person name="Nielsen M.R."/>
            <person name="Sondergaard T.E."/>
            <person name="Sorensen J.L."/>
            <person name="Fitzpatrick D.A."/>
            <person name="Frisvad J.C."/>
            <person name="Nielsen K.L."/>
        </authorList>
    </citation>
    <scope>NUCLEOTIDE SEQUENCE</scope>
    <source>
        <strain evidence="2">IBT 22155</strain>
    </source>
</reference>
<dbReference type="Pfam" id="PF12937">
    <property type="entry name" value="F-box-like"/>
    <property type="match status" value="1"/>
</dbReference>
<evidence type="ECO:0000259" key="1">
    <source>
        <dbReference type="PROSITE" id="PS50181"/>
    </source>
</evidence>
<sequence>MVNLQDLPLEVLLEILSFIPTTDDLYEDDADRAIGTDVLYNTCLVSRKFRDLAQPLLFRDFTGRGMHKKRDINRDKTICFTKAIYARPDLGEHKHNIEFYTGIIKDLQLGDMEKDWIRAMYSKQLGLLMALLVNKTPNLHSLHMPVGGTVFELFPVFFSRDPSFLSNLTSVAIGTTFPSTGSDMKYYQELLSLPNLRDASIDSSALLDMSFPSSWTPGTLSANTFSFHGSHWEAGALRKFMRACKSLECFFFSPPRPYKSTGAPGFNAAQATEEALRHKDTLKVFQVEFSADNENLEEYSSTLVKYGSFAGFSVLQDLRVSHAYLPAHPQLPATLQRLSISNCNSSIRDMAQNIATDCKKGLYPHLTRVSVSALDITAPIKFPGQRIPEGQTAEQCLLSLQDMFKGTEVEFSISPLPPQYEDDEDYGDYYVFDDYLTPNDIYHARGISSRAFDAYFIEEMSL</sequence>
<dbReference type="GeneID" id="81407696"/>
<reference evidence="2" key="1">
    <citation type="submission" date="2022-11" db="EMBL/GenBank/DDBJ databases">
        <authorList>
            <person name="Petersen C."/>
        </authorList>
    </citation>
    <scope>NUCLEOTIDE SEQUENCE</scope>
    <source>
        <strain evidence="2">IBT 22155</strain>
    </source>
</reference>
<feature type="domain" description="F-box" evidence="1">
    <location>
        <begin position="1"/>
        <end position="61"/>
    </location>
</feature>
<name>A0A9W9KWW4_9EURO</name>
<dbReference type="AlphaFoldDB" id="A0A9W9KWW4"/>
<organism evidence="2 3">
    <name type="scientific">Penicillium bovifimosum</name>
    <dbReference type="NCBI Taxonomy" id="126998"/>
    <lineage>
        <taxon>Eukaryota</taxon>
        <taxon>Fungi</taxon>
        <taxon>Dikarya</taxon>
        <taxon>Ascomycota</taxon>
        <taxon>Pezizomycotina</taxon>
        <taxon>Eurotiomycetes</taxon>
        <taxon>Eurotiomycetidae</taxon>
        <taxon>Eurotiales</taxon>
        <taxon>Aspergillaceae</taxon>
        <taxon>Penicillium</taxon>
    </lineage>
</organism>
<protein>
    <recommendedName>
        <fullName evidence="1">F-box domain-containing protein</fullName>
    </recommendedName>
</protein>
<accession>A0A9W9KWW4</accession>
<dbReference type="CDD" id="cd09917">
    <property type="entry name" value="F-box_SF"/>
    <property type="match status" value="1"/>
</dbReference>
<evidence type="ECO:0000313" key="2">
    <source>
        <dbReference type="EMBL" id="KAJ5123957.1"/>
    </source>
</evidence>
<keyword evidence="3" id="KW-1185">Reference proteome</keyword>
<comment type="caution">
    <text evidence="2">The sequence shown here is derived from an EMBL/GenBank/DDBJ whole genome shotgun (WGS) entry which is preliminary data.</text>
</comment>